<comment type="similarity">
    <text evidence="1">Belongs to the leucine-binding protein family.</text>
</comment>
<keyword evidence="4" id="KW-0029">Amino-acid transport</keyword>
<keyword evidence="3 5" id="KW-0732">Signal</keyword>
<reference evidence="7 8" key="1">
    <citation type="submission" date="2018-11" db="EMBL/GenBank/DDBJ databases">
        <title>Pseudaminobacter arsenicus sp. nov., an arsenic-resistant bacterium isolated from arsenic-rich aquifers.</title>
        <authorList>
            <person name="Mu Y."/>
        </authorList>
    </citation>
    <scope>NUCLEOTIDE SEQUENCE [LARGE SCALE GENOMIC DNA]</scope>
    <source>
        <strain evidence="7 8">CB3</strain>
    </source>
</reference>
<dbReference type="InterPro" id="IPR000709">
    <property type="entry name" value="Leu_Ile_Val-bd"/>
</dbReference>
<evidence type="ECO:0000256" key="1">
    <source>
        <dbReference type="ARBA" id="ARBA00010062"/>
    </source>
</evidence>
<feature type="domain" description="Leucine-binding protein" evidence="6">
    <location>
        <begin position="27"/>
        <end position="377"/>
    </location>
</feature>
<dbReference type="EMBL" id="RKST01000026">
    <property type="protein sequence ID" value="RUM96018.1"/>
    <property type="molecule type" value="Genomic_DNA"/>
</dbReference>
<dbReference type="AlphaFoldDB" id="A0A432V1P6"/>
<comment type="caution">
    <text evidence="7">The sequence shown here is derived from an EMBL/GenBank/DDBJ whole genome shotgun (WGS) entry which is preliminary data.</text>
</comment>
<protein>
    <submittedName>
        <fullName evidence="7">Branched-chain amino acid ABC transporter substrate-binding protein</fullName>
    </submittedName>
</protein>
<dbReference type="GO" id="GO:0006865">
    <property type="term" value="P:amino acid transport"/>
    <property type="evidence" value="ECO:0007669"/>
    <property type="project" value="UniProtKB-KW"/>
</dbReference>
<feature type="signal peptide" evidence="5">
    <location>
        <begin position="1"/>
        <end position="24"/>
    </location>
</feature>
<evidence type="ECO:0000256" key="2">
    <source>
        <dbReference type="ARBA" id="ARBA00022448"/>
    </source>
</evidence>
<dbReference type="CDD" id="cd06329">
    <property type="entry name" value="PBP1_SBP-like"/>
    <property type="match status" value="1"/>
</dbReference>
<keyword evidence="2" id="KW-0813">Transport</keyword>
<keyword evidence="8" id="KW-1185">Reference proteome</keyword>
<accession>A0A432V1P6</accession>
<dbReference type="Proteomes" id="UP000281647">
    <property type="component" value="Unassembled WGS sequence"/>
</dbReference>
<dbReference type="InterPro" id="IPR028081">
    <property type="entry name" value="Leu-bd"/>
</dbReference>
<dbReference type="PANTHER" id="PTHR30483">
    <property type="entry name" value="LEUCINE-SPECIFIC-BINDING PROTEIN"/>
    <property type="match status" value="1"/>
</dbReference>
<proteinExistence type="inferred from homology"/>
<evidence type="ECO:0000313" key="8">
    <source>
        <dbReference type="Proteomes" id="UP000281647"/>
    </source>
</evidence>
<gene>
    <name evidence="7" type="ORF">EET67_20325</name>
</gene>
<evidence type="ECO:0000256" key="4">
    <source>
        <dbReference type="ARBA" id="ARBA00022970"/>
    </source>
</evidence>
<dbReference type="SUPFAM" id="SSF53822">
    <property type="entry name" value="Periplasmic binding protein-like I"/>
    <property type="match status" value="1"/>
</dbReference>
<evidence type="ECO:0000259" key="6">
    <source>
        <dbReference type="Pfam" id="PF13458"/>
    </source>
</evidence>
<dbReference type="PRINTS" id="PR00337">
    <property type="entry name" value="LEUILEVALBP"/>
</dbReference>
<dbReference type="InterPro" id="IPR051010">
    <property type="entry name" value="BCAA_transport"/>
</dbReference>
<dbReference type="Pfam" id="PF13458">
    <property type="entry name" value="Peripla_BP_6"/>
    <property type="match status" value="1"/>
</dbReference>
<dbReference type="Gene3D" id="3.40.50.2300">
    <property type="match status" value="2"/>
</dbReference>
<name>A0A432V1P6_9HYPH</name>
<dbReference type="OrthoDB" id="9768099at2"/>
<dbReference type="RefSeq" id="WP_128625444.1">
    <property type="nucleotide sequence ID" value="NZ_ML133513.1"/>
</dbReference>
<organism evidence="7 8">
    <name type="scientific">Borborobacter arsenicus</name>
    <dbReference type="NCBI Taxonomy" id="1851146"/>
    <lineage>
        <taxon>Bacteria</taxon>
        <taxon>Pseudomonadati</taxon>
        <taxon>Pseudomonadota</taxon>
        <taxon>Alphaproteobacteria</taxon>
        <taxon>Hyphomicrobiales</taxon>
        <taxon>Phyllobacteriaceae</taxon>
        <taxon>Borborobacter</taxon>
    </lineage>
</organism>
<dbReference type="InterPro" id="IPR028082">
    <property type="entry name" value="Peripla_BP_I"/>
</dbReference>
<sequence length="414" mass="43560">MTFPTRALASAACILALSAGGAAAAEPLKIALVETLSGPQASTGLLYRAAVQYQVGKINEAGGYNGAPVVLEEYDNQGGPVGATDRVRAAIADGAHIIVQGSSSAVAGQITEDVRKHNLRNQGNEILYINLGAEAMELTGEKCHFYHFRVSPNAAIRVGTLVAGMKEAGVLGERVYAMNQNYSWGVDVQEATKAAAATAGYEVVEETLHEVNKIQDFAPYVARIQATNADTVITGNWSNDLLLLMKAASGAGLKARFGTAFLDQPGNIANAGAIAEGHFVSTPFNPEAGGEKSKAFAEDYKKVTGHYPSYVEPATVFGLTLLGQALQQVPAAEDIDVTAIALALEKATIETPIGSFSMRAEDHQGVFPMVVQQVSADATFKVDDTSYGFKPVKVFSAEESAAPVQESCSMQRPS</sequence>
<evidence type="ECO:0000313" key="7">
    <source>
        <dbReference type="EMBL" id="RUM96018.1"/>
    </source>
</evidence>
<feature type="chain" id="PRO_5019257726" evidence="5">
    <location>
        <begin position="25"/>
        <end position="414"/>
    </location>
</feature>
<evidence type="ECO:0000256" key="5">
    <source>
        <dbReference type="SAM" id="SignalP"/>
    </source>
</evidence>
<evidence type="ECO:0000256" key="3">
    <source>
        <dbReference type="ARBA" id="ARBA00022729"/>
    </source>
</evidence>